<dbReference type="PANTHER" id="PTHR43025">
    <property type="entry name" value="MONOGALACTOSYLDIACYLGLYCEROL SYNTHASE"/>
    <property type="match status" value="1"/>
</dbReference>
<keyword evidence="4 7" id="KW-0808">Transferase</keyword>
<keyword evidence="8" id="KW-1185">Reference proteome</keyword>
<organism evidence="7 8">
    <name type="scientific">Marininema halotolerans</name>
    <dbReference type="NCBI Taxonomy" id="1155944"/>
    <lineage>
        <taxon>Bacteria</taxon>
        <taxon>Bacillati</taxon>
        <taxon>Bacillota</taxon>
        <taxon>Bacilli</taxon>
        <taxon>Bacillales</taxon>
        <taxon>Thermoactinomycetaceae</taxon>
        <taxon>Marininema</taxon>
    </lineage>
</organism>
<dbReference type="Gene3D" id="3.40.50.2000">
    <property type="entry name" value="Glycogen Phosphorylase B"/>
    <property type="match status" value="1"/>
</dbReference>
<sequence length="372" mass="42165">MERVFIITMGFGTGHNATADALAQRYGQANVATKTVDLLELTSSFHPLLQSGYNQLLSRFPALYYYLYNRTFHNRFVRYVSSELIEKMGWTIRKKLNRMLEEFKPTHIVSTHPFGFLILPSRWRHLPTVGVVTDYEVHGMWLAEAPDLLCIPHRLLSEKERKRLAWKTGSRIIETGIPSDALFYQPTSRTQARMEIGCPSDLPLILMMGGGMGSGPLPLLVEELAHVTPTIEVWVLTGKNEKLYEELTQKYEGTSIRIFQYRKDISRLMDAADLLITKPGGLTVTEAMAKGLPMLLFEAFPGQEATNLNYLLREQAALAINTESIRKTTMKLLSNSYERKRMSEALINLSAPDATRHVVDETLRLKSLDSAL</sequence>
<accession>A0A1I6Q172</accession>
<dbReference type="GO" id="GO:0016020">
    <property type="term" value="C:membrane"/>
    <property type="evidence" value="ECO:0007669"/>
    <property type="project" value="UniProtKB-SubCell"/>
</dbReference>
<dbReference type="GO" id="GO:0009247">
    <property type="term" value="P:glycolipid biosynthetic process"/>
    <property type="evidence" value="ECO:0007669"/>
    <property type="project" value="InterPro"/>
</dbReference>
<evidence type="ECO:0000313" key="8">
    <source>
        <dbReference type="Proteomes" id="UP000198660"/>
    </source>
</evidence>
<evidence type="ECO:0000256" key="1">
    <source>
        <dbReference type="ARBA" id="ARBA00004370"/>
    </source>
</evidence>
<evidence type="ECO:0000313" key="7">
    <source>
        <dbReference type="EMBL" id="SFS46164.1"/>
    </source>
</evidence>
<evidence type="ECO:0000259" key="6">
    <source>
        <dbReference type="Pfam" id="PF06925"/>
    </source>
</evidence>
<dbReference type="SUPFAM" id="SSF53756">
    <property type="entry name" value="UDP-Glycosyltransferase/glycogen phosphorylase"/>
    <property type="match status" value="1"/>
</dbReference>
<comment type="subcellular location">
    <subcellularLocation>
        <location evidence="1">Membrane</location>
    </subcellularLocation>
</comment>
<dbReference type="InterPro" id="IPR007235">
    <property type="entry name" value="Glyco_trans_28_C"/>
</dbReference>
<dbReference type="OrthoDB" id="9815663at2"/>
<reference evidence="8" key="1">
    <citation type="submission" date="2016-10" db="EMBL/GenBank/DDBJ databases">
        <authorList>
            <person name="Varghese N."/>
            <person name="Submissions S."/>
        </authorList>
    </citation>
    <scope>NUCLEOTIDE SEQUENCE [LARGE SCALE GENOMIC DNA]</scope>
    <source>
        <strain evidence="8">DSM 45789</strain>
    </source>
</reference>
<dbReference type="RefSeq" id="WP_091834217.1">
    <property type="nucleotide sequence ID" value="NZ_FPAA01000002.1"/>
</dbReference>
<proteinExistence type="inferred from homology"/>
<protein>
    <submittedName>
        <fullName evidence="7">Processive 1,2-diacylglycerol beta-glucosyltransferase</fullName>
    </submittedName>
</protein>
<evidence type="ECO:0000259" key="5">
    <source>
        <dbReference type="Pfam" id="PF04101"/>
    </source>
</evidence>
<dbReference type="GO" id="GO:0016758">
    <property type="term" value="F:hexosyltransferase activity"/>
    <property type="evidence" value="ECO:0007669"/>
    <property type="project" value="InterPro"/>
</dbReference>
<keyword evidence="3" id="KW-0328">Glycosyltransferase</keyword>
<evidence type="ECO:0000256" key="4">
    <source>
        <dbReference type="ARBA" id="ARBA00022679"/>
    </source>
</evidence>
<feature type="domain" description="Glycosyl transferase family 28 C-terminal" evidence="5">
    <location>
        <begin position="205"/>
        <end position="349"/>
    </location>
</feature>
<evidence type="ECO:0000256" key="3">
    <source>
        <dbReference type="ARBA" id="ARBA00022676"/>
    </source>
</evidence>
<dbReference type="Proteomes" id="UP000198660">
    <property type="component" value="Unassembled WGS sequence"/>
</dbReference>
<dbReference type="Pfam" id="PF04101">
    <property type="entry name" value="Glyco_tran_28_C"/>
    <property type="match status" value="1"/>
</dbReference>
<dbReference type="InterPro" id="IPR050519">
    <property type="entry name" value="Glycosyltransf_28_UgtP"/>
</dbReference>
<dbReference type="AlphaFoldDB" id="A0A1I6Q172"/>
<dbReference type="Pfam" id="PF06925">
    <property type="entry name" value="MGDG_synth"/>
    <property type="match status" value="1"/>
</dbReference>
<dbReference type="InterPro" id="IPR009695">
    <property type="entry name" value="Diacylglyc_glucosyltr_N"/>
</dbReference>
<evidence type="ECO:0000256" key="2">
    <source>
        <dbReference type="ARBA" id="ARBA00006962"/>
    </source>
</evidence>
<dbReference type="PANTHER" id="PTHR43025:SF3">
    <property type="entry name" value="MONOGALACTOSYLDIACYLGLYCEROL SYNTHASE 1, CHLOROPLASTIC"/>
    <property type="match status" value="1"/>
</dbReference>
<gene>
    <name evidence="7" type="ORF">SAMN05444972_102268</name>
</gene>
<dbReference type="EMBL" id="FPAA01000002">
    <property type="protein sequence ID" value="SFS46164.1"/>
    <property type="molecule type" value="Genomic_DNA"/>
</dbReference>
<comment type="similarity">
    <text evidence="2">Belongs to the glycosyltransferase 28 family.</text>
</comment>
<name>A0A1I6Q172_9BACL</name>
<feature type="domain" description="Diacylglycerol glucosyltransferase N-terminal" evidence="6">
    <location>
        <begin position="15"/>
        <end position="178"/>
    </location>
</feature>